<dbReference type="PANTHER" id="PTHR46880">
    <property type="entry name" value="RAS-ASSOCIATING DOMAIN-CONTAINING PROTEIN"/>
    <property type="match status" value="1"/>
</dbReference>
<dbReference type="SUPFAM" id="SSF53098">
    <property type="entry name" value="Ribonuclease H-like"/>
    <property type="match status" value="1"/>
</dbReference>
<evidence type="ECO:0000313" key="2">
    <source>
        <dbReference type="RefSeq" id="XP_019619728.1"/>
    </source>
</evidence>
<proteinExistence type="predicted"/>
<dbReference type="GeneID" id="109466446"/>
<dbReference type="AlphaFoldDB" id="A0A6P4Y5L1"/>
<dbReference type="PANTHER" id="PTHR46880:SF5">
    <property type="entry name" value="DUF4371 DOMAIN-CONTAINING PROTEIN"/>
    <property type="match status" value="1"/>
</dbReference>
<organism evidence="1 2">
    <name type="scientific">Branchiostoma belcheri</name>
    <name type="common">Amphioxus</name>
    <dbReference type="NCBI Taxonomy" id="7741"/>
    <lineage>
        <taxon>Eukaryota</taxon>
        <taxon>Metazoa</taxon>
        <taxon>Chordata</taxon>
        <taxon>Cephalochordata</taxon>
        <taxon>Leptocardii</taxon>
        <taxon>Amphioxiformes</taxon>
        <taxon>Branchiostomatidae</taxon>
        <taxon>Branchiostoma</taxon>
    </lineage>
</organism>
<dbReference type="Proteomes" id="UP000515135">
    <property type="component" value="Unplaced"/>
</dbReference>
<keyword evidence="1" id="KW-1185">Reference proteome</keyword>
<protein>
    <submittedName>
        <fullName evidence="2">Zinc finger protein 862-like</fullName>
    </submittedName>
</protein>
<gene>
    <name evidence="2" type="primary">LOC109466446</name>
</gene>
<evidence type="ECO:0000313" key="1">
    <source>
        <dbReference type="Proteomes" id="UP000515135"/>
    </source>
</evidence>
<dbReference type="InterPro" id="IPR012337">
    <property type="entry name" value="RNaseH-like_sf"/>
</dbReference>
<dbReference type="OrthoDB" id="10065782at2759"/>
<sequence length="434" mass="49498">MDGAAVMSSDLNGVTGLLHRDNPYTVAVHCVCHRLHLAASQAAKDIPQMKSASLLVDSIYNYVMKSPNRLAEFKAMVDVLGEDYIKLKHVFEIRWLSMGEAIQSVLRNYRALAVYTEEQAAAGDPTAIGLHQQLTSYLPVALLHLLADVLDATNHLSRLFQYRDITFSSLRTQLTECLDSLEAMRQVDGPKLERFRTSVRQSGQFRETPIQMRVGRGGRDPLVELDNIKAVFLERILENLRARFPRVDLLEAMKVFEPAAYPADDNNVALAYWGRRELTTLLDHYAEQKQTRDGNVCEGYIDRYICEGQFGAFKQAVAARFKGEERVDEDGEATFHFYRPTELLQKMFGGRNADNQRIFGEVFKLMCCCLIVLVSNAEAERVFSCQNRIKTKTRTLLGIEQLDRLIRLSYARIPMPEFDFPAAREMYLRAPRRL</sequence>
<dbReference type="RefSeq" id="XP_019619728.1">
    <property type="nucleotide sequence ID" value="XM_019764169.1"/>
</dbReference>
<reference evidence="2" key="1">
    <citation type="submission" date="2025-08" db="UniProtKB">
        <authorList>
            <consortium name="RefSeq"/>
        </authorList>
    </citation>
    <scope>IDENTIFICATION</scope>
    <source>
        <tissue evidence="2">Gonad</tissue>
    </source>
</reference>
<dbReference type="KEGG" id="bbel:109466446"/>
<name>A0A6P4Y5L1_BRABE</name>
<accession>A0A6P4Y5L1</accession>